<dbReference type="EMBL" id="BX548175">
    <property type="protein sequence ID" value="CAE22227.1"/>
    <property type="molecule type" value="Genomic_DNA"/>
</dbReference>
<proteinExistence type="predicted"/>
<dbReference type="KEGG" id="pmt:PMT_2053"/>
<gene>
    <name evidence="2" type="ordered locus">PMT_2053</name>
</gene>
<evidence type="ECO:0000313" key="2">
    <source>
        <dbReference type="EMBL" id="CAE22227.1"/>
    </source>
</evidence>
<reference evidence="2 3" key="1">
    <citation type="journal article" date="2003" name="Nature">
        <title>Genome divergence in two Prochlorococcus ecotypes reflects oceanic niche differentiation.</title>
        <authorList>
            <person name="Rocap G."/>
            <person name="Larimer F.W."/>
            <person name="Lamerdin J.E."/>
            <person name="Malfatti S."/>
            <person name="Chain P."/>
            <person name="Ahlgren N.A."/>
            <person name="Arellano A."/>
            <person name="Coleman M."/>
            <person name="Hauser L."/>
            <person name="Hess W.R."/>
            <person name="Johnson Z.I."/>
            <person name="Land M.L."/>
            <person name="Lindell D."/>
            <person name="Post A.F."/>
            <person name="Regala W."/>
            <person name="Shah M."/>
            <person name="Shaw S.L."/>
            <person name="Steglich C."/>
            <person name="Sullivan M.B."/>
            <person name="Ting C.S."/>
            <person name="Tolonen A."/>
            <person name="Webb E.A."/>
            <person name="Zinser E.R."/>
            <person name="Chisholm S.W."/>
        </authorList>
    </citation>
    <scope>NUCLEOTIDE SEQUENCE [LARGE SCALE GENOMIC DNA]</scope>
    <source>
        <strain evidence="3">MIT 9313</strain>
    </source>
</reference>
<keyword evidence="3" id="KW-1185">Reference proteome</keyword>
<name>Q7V4A9_PROMM</name>
<evidence type="ECO:0000256" key="1">
    <source>
        <dbReference type="SAM" id="MobiDB-lite"/>
    </source>
</evidence>
<organism evidence="2 3">
    <name type="scientific">Prochlorococcus marinus (strain MIT 9313)</name>
    <dbReference type="NCBI Taxonomy" id="74547"/>
    <lineage>
        <taxon>Bacteria</taxon>
        <taxon>Bacillati</taxon>
        <taxon>Cyanobacteriota</taxon>
        <taxon>Cyanophyceae</taxon>
        <taxon>Synechococcales</taxon>
        <taxon>Prochlorococcaceae</taxon>
        <taxon>Prochlorococcus</taxon>
    </lineage>
</organism>
<feature type="region of interest" description="Disordered" evidence="1">
    <location>
        <begin position="28"/>
        <end position="51"/>
    </location>
</feature>
<dbReference type="HOGENOM" id="CLU_2539856_0_0_3"/>
<dbReference type="Proteomes" id="UP000001423">
    <property type="component" value="Chromosome"/>
</dbReference>
<sequence length="83" mass="9421">MLNLKVDNKSRLNVEGPNPSYLDGVLKVHPQKGNRGQKTSQQAALGTRENNDTVYPHYEALKHALTYYQDQELQTNSSLFLHP</sequence>
<accession>Q7V4A9</accession>
<evidence type="ECO:0000313" key="3">
    <source>
        <dbReference type="Proteomes" id="UP000001423"/>
    </source>
</evidence>
<dbReference type="AlphaFoldDB" id="Q7V4A9"/>
<protein>
    <submittedName>
        <fullName evidence="2">Uncharacterized protein</fullName>
    </submittedName>
</protein>
<feature type="compositionally biased region" description="Polar residues" evidence="1">
    <location>
        <begin position="34"/>
        <end position="44"/>
    </location>
</feature>